<accession>A0ABT6C313</accession>
<feature type="transmembrane region" description="Helical" evidence="7">
    <location>
        <begin position="181"/>
        <end position="208"/>
    </location>
</feature>
<dbReference type="InterPro" id="IPR000515">
    <property type="entry name" value="MetI-like"/>
</dbReference>
<keyword evidence="6 7" id="KW-0472">Membrane</keyword>
<evidence type="ECO:0000313" key="9">
    <source>
        <dbReference type="EMBL" id="MDF8263339.1"/>
    </source>
</evidence>
<protein>
    <submittedName>
        <fullName evidence="9">Sugar ABC transporter permease</fullName>
    </submittedName>
</protein>
<proteinExistence type="inferred from homology"/>
<dbReference type="PANTHER" id="PTHR43227">
    <property type="entry name" value="BLL4140 PROTEIN"/>
    <property type="match status" value="1"/>
</dbReference>
<evidence type="ECO:0000256" key="4">
    <source>
        <dbReference type="ARBA" id="ARBA00022692"/>
    </source>
</evidence>
<evidence type="ECO:0000256" key="7">
    <source>
        <dbReference type="RuleBase" id="RU363032"/>
    </source>
</evidence>
<feature type="transmembrane region" description="Helical" evidence="7">
    <location>
        <begin position="32"/>
        <end position="51"/>
    </location>
</feature>
<evidence type="ECO:0000256" key="6">
    <source>
        <dbReference type="ARBA" id="ARBA00023136"/>
    </source>
</evidence>
<feature type="transmembrane region" description="Helical" evidence="7">
    <location>
        <begin position="289"/>
        <end position="311"/>
    </location>
</feature>
<dbReference type="InterPro" id="IPR035906">
    <property type="entry name" value="MetI-like_sf"/>
</dbReference>
<organism evidence="9 10">
    <name type="scientific">Luteipulveratus flavus</name>
    <dbReference type="NCBI Taxonomy" id="3031728"/>
    <lineage>
        <taxon>Bacteria</taxon>
        <taxon>Bacillati</taxon>
        <taxon>Actinomycetota</taxon>
        <taxon>Actinomycetes</taxon>
        <taxon>Micrococcales</taxon>
        <taxon>Dermacoccaceae</taxon>
        <taxon>Luteipulveratus</taxon>
    </lineage>
</organism>
<comment type="caution">
    <text evidence="9">The sequence shown here is derived from an EMBL/GenBank/DDBJ whole genome shotgun (WGS) entry which is preliminary data.</text>
</comment>
<dbReference type="Gene3D" id="1.10.3720.10">
    <property type="entry name" value="MetI-like"/>
    <property type="match status" value="1"/>
</dbReference>
<dbReference type="InterPro" id="IPR050809">
    <property type="entry name" value="UgpAE/MalFG_permease"/>
</dbReference>
<evidence type="ECO:0000256" key="3">
    <source>
        <dbReference type="ARBA" id="ARBA00022475"/>
    </source>
</evidence>
<evidence type="ECO:0000256" key="2">
    <source>
        <dbReference type="ARBA" id="ARBA00022448"/>
    </source>
</evidence>
<gene>
    <name evidence="9" type="ORF">P4R38_03635</name>
</gene>
<dbReference type="PANTHER" id="PTHR43227:SF8">
    <property type="entry name" value="DIACETYLCHITOBIOSE UPTAKE SYSTEM PERMEASE PROTEIN DASB"/>
    <property type="match status" value="1"/>
</dbReference>
<keyword evidence="5 7" id="KW-1133">Transmembrane helix</keyword>
<dbReference type="SUPFAM" id="SSF161098">
    <property type="entry name" value="MetI-like"/>
    <property type="match status" value="1"/>
</dbReference>
<feature type="transmembrane region" description="Helical" evidence="7">
    <location>
        <begin position="97"/>
        <end position="118"/>
    </location>
</feature>
<name>A0ABT6C313_9MICO</name>
<dbReference type="Proteomes" id="UP001528912">
    <property type="component" value="Unassembled WGS sequence"/>
</dbReference>
<comment type="similarity">
    <text evidence="7">Belongs to the binding-protein-dependent transport system permease family.</text>
</comment>
<evidence type="ECO:0000256" key="1">
    <source>
        <dbReference type="ARBA" id="ARBA00004651"/>
    </source>
</evidence>
<feature type="transmembrane region" description="Helical" evidence="7">
    <location>
        <begin position="125"/>
        <end position="151"/>
    </location>
</feature>
<evidence type="ECO:0000256" key="5">
    <source>
        <dbReference type="ARBA" id="ARBA00022989"/>
    </source>
</evidence>
<feature type="domain" description="ABC transmembrane type-1" evidence="8">
    <location>
        <begin position="93"/>
        <end position="310"/>
    </location>
</feature>
<evidence type="ECO:0000259" key="8">
    <source>
        <dbReference type="PROSITE" id="PS50928"/>
    </source>
</evidence>
<keyword evidence="10" id="KW-1185">Reference proteome</keyword>
<dbReference type="Pfam" id="PF00528">
    <property type="entry name" value="BPD_transp_1"/>
    <property type="match status" value="1"/>
</dbReference>
<keyword evidence="4 7" id="KW-0812">Transmembrane</keyword>
<dbReference type="EMBL" id="JAROAV010000010">
    <property type="protein sequence ID" value="MDF8263339.1"/>
    <property type="molecule type" value="Genomic_DNA"/>
</dbReference>
<dbReference type="PROSITE" id="PS50928">
    <property type="entry name" value="ABC_TM1"/>
    <property type="match status" value="1"/>
</dbReference>
<evidence type="ECO:0000313" key="10">
    <source>
        <dbReference type="Proteomes" id="UP001528912"/>
    </source>
</evidence>
<dbReference type="RefSeq" id="WP_277191089.1">
    <property type="nucleotide sequence ID" value="NZ_JAROAV010000010.1"/>
</dbReference>
<sequence length="321" mass="35386">MATSLDEPAAPARVDPAARPRRVRRSRAARPWLLLAGPLLVIAGLLLYPIVRVTVLSFQRYGLKEVISGKPEFIGLDNYREALSGDYLWKTVLPNTVVFAAVAVAGTVVLGTLVALLLQHLGPRLRALVIGSALVAWALPAVTGTYVWVWIFDPDSGIVRRTLIALGMLDPEGFNWFTDRLSFYAIAVLNVIHHGYPFIAITIFAGLSTVPEELHEAAKLDGANAWRRFWSITVPLMRPVFAVVTILSTIWDFKVFAQIYLMPGGDGSNPDVFNLGVWSYVSSINQNKYGLGSAIAVLLTLVLLVITMIYVRALFREDELQ</sequence>
<keyword evidence="2 7" id="KW-0813">Transport</keyword>
<reference evidence="9 10" key="1">
    <citation type="submission" date="2023-03" db="EMBL/GenBank/DDBJ databases">
        <title>YIM 133296 draft genome.</title>
        <authorList>
            <person name="Xiong L."/>
        </authorList>
    </citation>
    <scope>NUCLEOTIDE SEQUENCE [LARGE SCALE GENOMIC DNA]</scope>
    <source>
        <strain evidence="9 10">YIM 133296</strain>
    </source>
</reference>
<comment type="subcellular location">
    <subcellularLocation>
        <location evidence="1 7">Cell membrane</location>
        <topology evidence="1 7">Multi-pass membrane protein</topology>
    </subcellularLocation>
</comment>
<dbReference type="CDD" id="cd06261">
    <property type="entry name" value="TM_PBP2"/>
    <property type="match status" value="1"/>
</dbReference>
<keyword evidence="3" id="KW-1003">Cell membrane</keyword>
<feature type="transmembrane region" description="Helical" evidence="7">
    <location>
        <begin position="229"/>
        <end position="251"/>
    </location>
</feature>